<dbReference type="EMBL" id="CP022521">
    <property type="protein sequence ID" value="ASO22822.1"/>
    <property type="molecule type" value="Genomic_DNA"/>
</dbReference>
<protein>
    <submittedName>
        <fullName evidence="1">Uncharacterized protein</fullName>
    </submittedName>
</protein>
<reference evidence="1 2" key="1">
    <citation type="submission" date="2017-07" db="EMBL/GenBank/DDBJ databases">
        <title>Complete genome sequence of Actinoalloteichus hoggarensis DSM 45943, type strain of Actinoalloteichus hoggarensis.</title>
        <authorList>
            <person name="Ruckert C."/>
            <person name="Nouioui I."/>
            <person name="Willmese J."/>
            <person name="van Wezel G."/>
            <person name="Klenk H.-P."/>
            <person name="Kalinowski J."/>
            <person name="Zotchev S.B."/>
        </authorList>
    </citation>
    <scope>NUCLEOTIDE SEQUENCE [LARGE SCALE GENOMIC DNA]</scope>
    <source>
        <strain evidence="1 2">DSM 45943</strain>
    </source>
</reference>
<organism evidence="1 2">
    <name type="scientific">Actinoalloteichus hoggarensis</name>
    <dbReference type="NCBI Taxonomy" id="1470176"/>
    <lineage>
        <taxon>Bacteria</taxon>
        <taxon>Bacillati</taxon>
        <taxon>Actinomycetota</taxon>
        <taxon>Actinomycetes</taxon>
        <taxon>Pseudonocardiales</taxon>
        <taxon>Pseudonocardiaceae</taxon>
        <taxon>Actinoalloteichus</taxon>
    </lineage>
</organism>
<keyword evidence="2" id="KW-1185">Reference proteome</keyword>
<sequence>MTFLRTPSSMAFPTGRLLASIDGVGHVLAADGWLRLGAVLPSVTAELSRAEAEDWCEQEGWDLNLLDEIYRG</sequence>
<evidence type="ECO:0000313" key="2">
    <source>
        <dbReference type="Proteomes" id="UP000204221"/>
    </source>
</evidence>
<dbReference type="Proteomes" id="UP000204221">
    <property type="component" value="Chromosome"/>
</dbReference>
<dbReference type="KEGG" id="ahg:AHOG_26085"/>
<proteinExistence type="predicted"/>
<dbReference type="AlphaFoldDB" id="A0A221WA01"/>
<evidence type="ECO:0000313" key="1">
    <source>
        <dbReference type="EMBL" id="ASO22822.1"/>
    </source>
</evidence>
<accession>A0A221WA01</accession>
<name>A0A221WA01_9PSEU</name>
<gene>
    <name evidence="1" type="ORF">AHOG_26085</name>
</gene>